<proteinExistence type="predicted"/>
<evidence type="ECO:0000313" key="1">
    <source>
        <dbReference type="EMBL" id="SVA31081.1"/>
    </source>
</evidence>
<name>A0A381UTL6_9ZZZZ</name>
<sequence length="60" mass="6341">MPFPGSIKRGQLVHGDRLSAVLMLNLTGQFGGYCNMMVISNDAREISDSNGGMVPIAESG</sequence>
<dbReference type="EMBL" id="UINC01007040">
    <property type="protein sequence ID" value="SVA31081.1"/>
    <property type="molecule type" value="Genomic_DNA"/>
</dbReference>
<gene>
    <name evidence="1" type="ORF">METZ01_LOCUS83935</name>
</gene>
<organism evidence="1">
    <name type="scientific">marine metagenome</name>
    <dbReference type="NCBI Taxonomy" id="408172"/>
    <lineage>
        <taxon>unclassified sequences</taxon>
        <taxon>metagenomes</taxon>
        <taxon>ecological metagenomes</taxon>
    </lineage>
</organism>
<reference evidence="1" key="1">
    <citation type="submission" date="2018-05" db="EMBL/GenBank/DDBJ databases">
        <authorList>
            <person name="Lanie J.A."/>
            <person name="Ng W.-L."/>
            <person name="Kazmierczak K.M."/>
            <person name="Andrzejewski T.M."/>
            <person name="Davidsen T.M."/>
            <person name="Wayne K.J."/>
            <person name="Tettelin H."/>
            <person name="Glass J.I."/>
            <person name="Rusch D."/>
            <person name="Podicherti R."/>
            <person name="Tsui H.-C.T."/>
            <person name="Winkler M.E."/>
        </authorList>
    </citation>
    <scope>NUCLEOTIDE SEQUENCE</scope>
</reference>
<protein>
    <submittedName>
        <fullName evidence="1">Uncharacterized protein</fullName>
    </submittedName>
</protein>
<dbReference type="AlphaFoldDB" id="A0A381UTL6"/>
<accession>A0A381UTL6</accession>